<reference evidence="4 5" key="1">
    <citation type="submission" date="2018-11" db="EMBL/GenBank/DDBJ databases">
        <title>Genomes From Bacteria Associated with the Canine Oral Cavity: a Test Case for Automated Genome-Based Taxonomic Assignment.</title>
        <authorList>
            <person name="Coil D.A."/>
            <person name="Jospin G."/>
            <person name="Darling A.E."/>
            <person name="Wallis C."/>
            <person name="Davis I.J."/>
            <person name="Harris S."/>
            <person name="Eisen J.A."/>
            <person name="Holcombe L.J."/>
            <person name="O'Flynn C."/>
        </authorList>
    </citation>
    <scope>NUCLEOTIDE SEQUENCE [LARGE SCALE GENOMIC DNA]</scope>
    <source>
        <strain evidence="4 5">OH887_COT-365</strain>
    </source>
</reference>
<dbReference type="CDD" id="cd02440">
    <property type="entry name" value="AdoMet_MTases"/>
    <property type="match status" value="1"/>
</dbReference>
<dbReference type="PANTHER" id="PTHR43542">
    <property type="entry name" value="METHYLTRANSFERASE"/>
    <property type="match status" value="1"/>
</dbReference>
<name>A0A3P1T1U9_9ACTN</name>
<comment type="caution">
    <text evidence="4">The sequence shown here is derived from an EMBL/GenBank/DDBJ whole genome shotgun (WGS) entry which is preliminary data.</text>
</comment>
<evidence type="ECO:0000256" key="2">
    <source>
        <dbReference type="ARBA" id="ARBA00022679"/>
    </source>
</evidence>
<dbReference type="PROSITE" id="PS00092">
    <property type="entry name" value="N6_MTASE"/>
    <property type="match status" value="1"/>
</dbReference>
<dbReference type="RefSeq" id="WP_124845838.1">
    <property type="nucleotide sequence ID" value="NZ_JAUNKP010000028.1"/>
</dbReference>
<dbReference type="InterPro" id="IPR004398">
    <property type="entry name" value="RNA_MeTrfase_RsmD"/>
</dbReference>
<evidence type="ECO:0000313" key="4">
    <source>
        <dbReference type="EMBL" id="RRD03442.1"/>
    </source>
</evidence>
<sequence>MTRIIAGRAKGTRLSSPRSGTRPTSDRVREALFSSLVTWFGTTDEAAERHLAGVAVLDLYAGTGAVALEAASRGARRVVAVDVHSAAVIRENARRARLAVEVRATKVEAQLPTGPFDLVFADPPYEMAAAQLDRVLGALCSPGMLAQQALVVVERSRRSAPPRWPSGFDEVWSRDYGETTLHFASNRHENPAGES</sequence>
<dbReference type="GO" id="GO:0031167">
    <property type="term" value="P:rRNA methylation"/>
    <property type="evidence" value="ECO:0007669"/>
    <property type="project" value="InterPro"/>
</dbReference>
<dbReference type="Pfam" id="PF03602">
    <property type="entry name" value="Cons_hypoth95"/>
    <property type="match status" value="1"/>
</dbReference>
<proteinExistence type="predicted"/>
<dbReference type="SUPFAM" id="SSF53335">
    <property type="entry name" value="S-adenosyl-L-methionine-dependent methyltransferases"/>
    <property type="match status" value="1"/>
</dbReference>
<protein>
    <submittedName>
        <fullName evidence="4">RsmD family RNA methyltransferase</fullName>
    </submittedName>
</protein>
<dbReference type="Proteomes" id="UP000280819">
    <property type="component" value="Unassembled WGS sequence"/>
</dbReference>
<dbReference type="PIRSF" id="PIRSF004553">
    <property type="entry name" value="CHP00095"/>
    <property type="match status" value="1"/>
</dbReference>
<dbReference type="GO" id="GO:0003676">
    <property type="term" value="F:nucleic acid binding"/>
    <property type="evidence" value="ECO:0007669"/>
    <property type="project" value="InterPro"/>
</dbReference>
<evidence type="ECO:0000256" key="1">
    <source>
        <dbReference type="ARBA" id="ARBA00022603"/>
    </source>
</evidence>
<evidence type="ECO:0000313" key="5">
    <source>
        <dbReference type="Proteomes" id="UP000280819"/>
    </source>
</evidence>
<keyword evidence="2 4" id="KW-0808">Transferase</keyword>
<accession>A0A3P1T1U9</accession>
<dbReference type="OrthoDB" id="9803017at2"/>
<dbReference type="AlphaFoldDB" id="A0A3P1T1U9"/>
<feature type="compositionally biased region" description="Polar residues" evidence="3">
    <location>
        <begin position="13"/>
        <end position="23"/>
    </location>
</feature>
<feature type="region of interest" description="Disordered" evidence="3">
    <location>
        <begin position="1"/>
        <end position="25"/>
    </location>
</feature>
<dbReference type="PANTHER" id="PTHR43542:SF1">
    <property type="entry name" value="METHYLTRANSFERASE"/>
    <property type="match status" value="1"/>
</dbReference>
<organism evidence="4 5">
    <name type="scientific">Arachnia propionica</name>
    <dbReference type="NCBI Taxonomy" id="1750"/>
    <lineage>
        <taxon>Bacteria</taxon>
        <taxon>Bacillati</taxon>
        <taxon>Actinomycetota</taxon>
        <taxon>Actinomycetes</taxon>
        <taxon>Propionibacteriales</taxon>
        <taxon>Propionibacteriaceae</taxon>
        <taxon>Arachnia</taxon>
    </lineage>
</organism>
<dbReference type="InterPro" id="IPR029063">
    <property type="entry name" value="SAM-dependent_MTases_sf"/>
</dbReference>
<dbReference type="InterPro" id="IPR002052">
    <property type="entry name" value="DNA_methylase_N6_adenine_CS"/>
</dbReference>
<keyword evidence="1 4" id="KW-0489">Methyltransferase</keyword>
<dbReference type="Gene3D" id="3.40.50.150">
    <property type="entry name" value="Vaccinia Virus protein VP39"/>
    <property type="match status" value="1"/>
</dbReference>
<dbReference type="EMBL" id="RQZG01000020">
    <property type="protein sequence ID" value="RRD03442.1"/>
    <property type="molecule type" value="Genomic_DNA"/>
</dbReference>
<evidence type="ECO:0000256" key="3">
    <source>
        <dbReference type="SAM" id="MobiDB-lite"/>
    </source>
</evidence>
<dbReference type="GO" id="GO:0008168">
    <property type="term" value="F:methyltransferase activity"/>
    <property type="evidence" value="ECO:0007669"/>
    <property type="project" value="UniProtKB-KW"/>
</dbReference>
<gene>
    <name evidence="4" type="ORF">EII34_14230</name>
</gene>